<dbReference type="PANTHER" id="PTHR37539:SF1">
    <property type="entry name" value="ER-BOUND OXYGENASE MPAB_MPAB'_RUBBER OXYGENASE CATALYTIC DOMAIN-CONTAINING PROTEIN"/>
    <property type="match status" value="1"/>
</dbReference>
<dbReference type="AlphaFoldDB" id="A0A366M3T6"/>
<dbReference type="PANTHER" id="PTHR37539">
    <property type="entry name" value="SECRETED PROTEIN-RELATED"/>
    <property type="match status" value="1"/>
</dbReference>
<dbReference type="InterPro" id="IPR037473">
    <property type="entry name" value="Lcp-like"/>
</dbReference>
<evidence type="ECO:0000313" key="4">
    <source>
        <dbReference type="Proteomes" id="UP000253303"/>
    </source>
</evidence>
<dbReference type="InterPro" id="IPR018713">
    <property type="entry name" value="MPAB/Lcp_cat_dom"/>
</dbReference>
<dbReference type="Proteomes" id="UP000253303">
    <property type="component" value="Unassembled WGS sequence"/>
</dbReference>
<evidence type="ECO:0000313" key="3">
    <source>
        <dbReference type="EMBL" id="RBQ20851.1"/>
    </source>
</evidence>
<comment type="caution">
    <text evidence="3">The sequence shown here is derived from an EMBL/GenBank/DDBJ whole genome shotgun (WGS) entry which is preliminary data.</text>
</comment>
<reference evidence="3 4" key="1">
    <citation type="submission" date="2018-06" db="EMBL/GenBank/DDBJ databases">
        <title>Sphaerisporangium craniellae sp. nov., isolated from a marine sponge in the South China Sea.</title>
        <authorList>
            <person name="Li L."/>
        </authorList>
    </citation>
    <scope>NUCLEOTIDE SEQUENCE [LARGE SCALE GENOMIC DNA]</scope>
    <source>
        <strain evidence="3 4">LHW63015</strain>
    </source>
</reference>
<dbReference type="EMBL" id="QMEY01000002">
    <property type="protein sequence ID" value="RBQ20851.1"/>
    <property type="molecule type" value="Genomic_DNA"/>
</dbReference>
<keyword evidence="4" id="KW-1185">Reference proteome</keyword>
<evidence type="ECO:0000256" key="1">
    <source>
        <dbReference type="SAM" id="MobiDB-lite"/>
    </source>
</evidence>
<dbReference type="Pfam" id="PF09995">
    <property type="entry name" value="MPAB_Lcp_cat"/>
    <property type="match status" value="1"/>
</dbReference>
<accession>A0A366M3T6</accession>
<evidence type="ECO:0000259" key="2">
    <source>
        <dbReference type="Pfam" id="PF09995"/>
    </source>
</evidence>
<feature type="compositionally biased region" description="Basic and acidic residues" evidence="1">
    <location>
        <begin position="102"/>
        <end position="115"/>
    </location>
</feature>
<dbReference type="GO" id="GO:0016491">
    <property type="term" value="F:oxidoreductase activity"/>
    <property type="evidence" value="ECO:0007669"/>
    <property type="project" value="InterPro"/>
</dbReference>
<protein>
    <submittedName>
        <fullName evidence="3">DUF2236 domain-containing protein</fullName>
    </submittedName>
</protein>
<feature type="region of interest" description="Disordered" evidence="1">
    <location>
        <begin position="101"/>
        <end position="122"/>
    </location>
</feature>
<proteinExistence type="predicted"/>
<feature type="domain" description="ER-bound oxygenase mpaB/mpaB'/Rubber oxygenase catalytic" evidence="2">
    <location>
        <begin position="237"/>
        <end position="456"/>
    </location>
</feature>
<organism evidence="3 4">
    <name type="scientific">Spongiactinospora rosea</name>
    <dbReference type="NCBI Taxonomy" id="2248750"/>
    <lineage>
        <taxon>Bacteria</taxon>
        <taxon>Bacillati</taxon>
        <taxon>Actinomycetota</taxon>
        <taxon>Actinomycetes</taxon>
        <taxon>Streptosporangiales</taxon>
        <taxon>Streptosporangiaceae</taxon>
        <taxon>Spongiactinospora</taxon>
    </lineage>
</organism>
<sequence>MTSALVLKYRKKVLTEMSERSAMASAVVFSKPPPSSPPFSSNSSAASRMISRRCRSLRRCAGVDSCACSAAMRFLSRWLRRHRSVPSSATHVILTVLSFRQQDQKSSHPEEHERSGLMTHTDQSVRVPGRVIDLDRARERHGEQADRMVRLLGVGDPLADAVILEIDALGKESRRALNAGLADGLASLTGPPPAIAAFLRQMETVPAWVDPEMIRRGETAALSVPLLWFELSAMATALVHTYSSPAIARLLVQTGRLTTMAPRRLAETGMWTAQATMPGGLLRGAPGYQATAQVRLLHARMRHSALKRGWDTAEWGVPINQVDVARTWLDFALISYQAIAALGFELTEAEQHDMYRYWHYIGYLLGLDDESFYRDITGHQAAAELMGLFDLTKHAPDENSRALTTAMIKAQVGSLAAHPQPLMSPADLTHLVHAILRSAYGDELSEQLGIPESTAMPFLALTRQANRDARRLQTADPTVAANALAQNVAIREAILKAASPAPTYQQHAHTGLPDD</sequence>
<gene>
    <name evidence="3" type="ORF">DP939_07220</name>
</gene>
<name>A0A366M3T6_9ACTN</name>